<reference evidence="3 5" key="1">
    <citation type="submission" date="2017-06" db="EMBL/GenBank/DDBJ databases">
        <title>Genome Sequencing of the methanotroph Methylovulum psychrotolerants str. HV10-M2 isolated from a high-altitude environment.</title>
        <authorList>
            <person name="Mateos-Rivera A."/>
        </authorList>
    </citation>
    <scope>NUCLEOTIDE SEQUENCE [LARGE SCALE GENOMIC DNA]</scope>
    <source>
        <strain evidence="3 5">HV10_M2</strain>
    </source>
</reference>
<organism evidence="3 5">
    <name type="scientific">Methylovulum psychrotolerans</name>
    <dbReference type="NCBI Taxonomy" id="1704499"/>
    <lineage>
        <taxon>Bacteria</taxon>
        <taxon>Pseudomonadati</taxon>
        <taxon>Pseudomonadota</taxon>
        <taxon>Gammaproteobacteria</taxon>
        <taxon>Methylococcales</taxon>
        <taxon>Methylococcaceae</taxon>
        <taxon>Methylovulum</taxon>
    </lineage>
</organism>
<keyword evidence="1" id="KW-1133">Transmembrane helix</keyword>
<name>A0A1Z4C2Q7_9GAMM</name>
<dbReference type="EMBL" id="CP022129">
    <property type="protein sequence ID" value="ASF47801.1"/>
    <property type="molecule type" value="Genomic_DNA"/>
</dbReference>
<dbReference type="Pfam" id="PF04892">
    <property type="entry name" value="VanZ"/>
    <property type="match status" value="1"/>
</dbReference>
<protein>
    <submittedName>
        <fullName evidence="3">Teicoplanin resistance protein VanZ</fullName>
    </submittedName>
</protein>
<keyword evidence="1" id="KW-0472">Membrane</keyword>
<reference evidence="4 6" key="2">
    <citation type="submission" date="2017-11" db="EMBL/GenBank/DDBJ databases">
        <title>Draft Genome Sequence of Methylobacter psychrotolerans Sph1T, an Obligate Methanotroph from Low-Temperature Environments.</title>
        <authorList>
            <person name="Oshkin I.Y."/>
            <person name="Miroshnikov K."/>
            <person name="Belova S.E."/>
            <person name="Korzhenkov A."/>
            <person name="Toshchakov S.V."/>
            <person name="Dedysh S.N."/>
        </authorList>
    </citation>
    <scope>NUCLEOTIDE SEQUENCE [LARGE SCALE GENOMIC DNA]</scope>
    <source>
        <strain evidence="4 6">Sph1</strain>
    </source>
</reference>
<keyword evidence="5" id="KW-1185">Reference proteome</keyword>
<dbReference type="RefSeq" id="WP_088620671.1">
    <property type="nucleotide sequence ID" value="NZ_CP022129.1"/>
</dbReference>
<dbReference type="OrthoDB" id="8564037at2"/>
<gene>
    <name evidence="4" type="ORF">AADEFJLK_03293</name>
    <name evidence="3" type="ORF">CEK71_17975</name>
</gene>
<dbReference type="KEGG" id="mpsy:CEK71_17975"/>
<proteinExistence type="predicted"/>
<evidence type="ECO:0000313" key="3">
    <source>
        <dbReference type="EMBL" id="ASF47801.1"/>
    </source>
</evidence>
<dbReference type="EMBL" id="PGFZ01000008">
    <property type="protein sequence ID" value="POZ50823.1"/>
    <property type="molecule type" value="Genomic_DNA"/>
</dbReference>
<feature type="transmembrane region" description="Helical" evidence="1">
    <location>
        <begin position="98"/>
        <end position="116"/>
    </location>
</feature>
<feature type="transmembrane region" description="Helical" evidence="1">
    <location>
        <begin position="38"/>
        <end position="55"/>
    </location>
</feature>
<dbReference type="PANTHER" id="PTHR28008">
    <property type="entry name" value="DOMAIN PROTEIN, PUTATIVE (AFU_ORTHOLOGUE AFUA_3G10980)-RELATED"/>
    <property type="match status" value="1"/>
</dbReference>
<feature type="domain" description="VanZ-like" evidence="2">
    <location>
        <begin position="44"/>
        <end position="112"/>
    </location>
</feature>
<evidence type="ECO:0000313" key="4">
    <source>
        <dbReference type="EMBL" id="POZ50823.1"/>
    </source>
</evidence>
<accession>A0A1Z4C2Q7</accession>
<dbReference type="Proteomes" id="UP000237423">
    <property type="component" value="Unassembled WGS sequence"/>
</dbReference>
<keyword evidence="1" id="KW-0812">Transmembrane</keyword>
<evidence type="ECO:0000259" key="2">
    <source>
        <dbReference type="Pfam" id="PF04892"/>
    </source>
</evidence>
<evidence type="ECO:0000313" key="6">
    <source>
        <dbReference type="Proteomes" id="UP000237423"/>
    </source>
</evidence>
<sequence length="120" mass="13364">MVRSIDVFGLLAYCGFIYWLSDQPSLPAPMWFAGQDKLYHSGAYFILAVLAWRGFRTFVQPPIILAVASIAFSSLYGLSDEWHQSFVPGRSSDSMDWVADTLGASLAALLLFRFGAKMPF</sequence>
<evidence type="ECO:0000256" key="1">
    <source>
        <dbReference type="SAM" id="Phobius"/>
    </source>
</evidence>
<dbReference type="PANTHER" id="PTHR28008:SF1">
    <property type="entry name" value="DOMAIN PROTEIN, PUTATIVE (AFU_ORTHOLOGUE AFUA_3G10980)-RELATED"/>
    <property type="match status" value="1"/>
</dbReference>
<dbReference type="InterPro" id="IPR006976">
    <property type="entry name" value="VanZ-like"/>
</dbReference>
<evidence type="ECO:0000313" key="5">
    <source>
        <dbReference type="Proteomes" id="UP000197019"/>
    </source>
</evidence>
<dbReference type="NCBIfam" id="NF037970">
    <property type="entry name" value="vanZ_1"/>
    <property type="match status" value="1"/>
</dbReference>
<dbReference type="Proteomes" id="UP000197019">
    <property type="component" value="Chromosome"/>
</dbReference>
<feature type="transmembrane region" description="Helical" evidence="1">
    <location>
        <begin position="7"/>
        <end position="26"/>
    </location>
</feature>
<dbReference type="AlphaFoldDB" id="A0A1Z4C2Q7"/>
<feature type="transmembrane region" description="Helical" evidence="1">
    <location>
        <begin position="62"/>
        <end position="78"/>
    </location>
</feature>